<keyword evidence="4" id="KW-1185">Reference proteome</keyword>
<feature type="region of interest" description="Disordered" evidence="2">
    <location>
        <begin position="83"/>
        <end position="106"/>
    </location>
</feature>
<proteinExistence type="predicted"/>
<evidence type="ECO:0000313" key="4">
    <source>
        <dbReference type="Proteomes" id="UP000268059"/>
    </source>
</evidence>
<keyword evidence="1" id="KW-0175">Coiled coil</keyword>
<sequence length="187" mass="22310">MKSILNELVERCPNFDTVETMVENYLKQYNTEIPQYDLAGQTPEEYYRYITEGIYQTDIYFGVSSKELITQAELESRRELARAERAKRRSEQRKSDESSYEYKSRQHPIRVVHKDQTIILGRINKLQKLIDEESREIERLETLLEDTDIALKFLTRASESVIESLYYPRNWQKYPELSYVNRTGAIY</sequence>
<gene>
    <name evidence="3" type="ORF">SG0102_17580</name>
</gene>
<reference evidence="3 4" key="1">
    <citation type="submission" date="2018-11" db="EMBL/GenBank/DDBJ databases">
        <title>Novel Erysipelotrichaceae bacterium isolated from small intestine of a swine.</title>
        <authorList>
            <person name="Kim J.S."/>
            <person name="Choe H."/>
            <person name="Lee Y.R."/>
            <person name="Kim K.M."/>
            <person name="Park D.S."/>
        </authorList>
    </citation>
    <scope>NUCLEOTIDE SEQUENCE [LARGE SCALE GENOMIC DNA]</scope>
    <source>
        <strain evidence="3 4">SG0102</strain>
    </source>
</reference>
<protein>
    <submittedName>
        <fullName evidence="3">Uncharacterized protein</fullName>
    </submittedName>
</protein>
<evidence type="ECO:0000256" key="1">
    <source>
        <dbReference type="SAM" id="Coils"/>
    </source>
</evidence>
<dbReference type="EMBL" id="AP019309">
    <property type="protein sequence ID" value="BBH26824.1"/>
    <property type="molecule type" value="Genomic_DNA"/>
</dbReference>
<organism evidence="3 4">
    <name type="scientific">Intestinibaculum porci</name>
    <dbReference type="NCBI Taxonomy" id="2487118"/>
    <lineage>
        <taxon>Bacteria</taxon>
        <taxon>Bacillati</taxon>
        <taxon>Bacillota</taxon>
        <taxon>Erysipelotrichia</taxon>
        <taxon>Erysipelotrichales</taxon>
        <taxon>Erysipelotrichaceae</taxon>
        <taxon>Intestinibaculum</taxon>
    </lineage>
</organism>
<evidence type="ECO:0000256" key="2">
    <source>
        <dbReference type="SAM" id="MobiDB-lite"/>
    </source>
</evidence>
<name>A0A3G9JVA4_9FIRM</name>
<feature type="coiled-coil region" evidence="1">
    <location>
        <begin position="123"/>
        <end position="157"/>
    </location>
</feature>
<dbReference type="KEGG" id="ebm:SG0102_17580"/>
<feature type="compositionally biased region" description="Basic and acidic residues" evidence="2">
    <location>
        <begin position="92"/>
        <end position="104"/>
    </location>
</feature>
<dbReference type="Proteomes" id="UP000268059">
    <property type="component" value="Chromosome"/>
</dbReference>
<dbReference type="AlphaFoldDB" id="A0A3G9JVA4"/>
<dbReference type="InParanoid" id="A0A3G9JVA4"/>
<evidence type="ECO:0000313" key="3">
    <source>
        <dbReference type="EMBL" id="BBH26824.1"/>
    </source>
</evidence>
<dbReference type="OrthoDB" id="9781005at2"/>
<accession>A0A3G9JVA4</accession>